<accession>E3JWC3</accession>
<dbReference type="OrthoDB" id="2500057at2759"/>
<dbReference type="KEGG" id="pgr:PGTG_02789"/>
<feature type="transmembrane region" description="Helical" evidence="1">
    <location>
        <begin position="45"/>
        <end position="67"/>
    </location>
</feature>
<gene>
    <name evidence="2" type="ORF">PGTG_02789</name>
</gene>
<evidence type="ECO:0000313" key="2">
    <source>
        <dbReference type="EMBL" id="EFP76348.2"/>
    </source>
</evidence>
<dbReference type="EMBL" id="DS178265">
    <property type="protein sequence ID" value="EFP76348.2"/>
    <property type="molecule type" value="Genomic_DNA"/>
</dbReference>
<dbReference type="RefSeq" id="XP_003320767.2">
    <property type="nucleotide sequence ID" value="XM_003320719.2"/>
</dbReference>
<protein>
    <submittedName>
        <fullName evidence="2">Uncharacterized protein</fullName>
    </submittedName>
</protein>
<dbReference type="VEuPathDB" id="FungiDB:PGTG_02789"/>
<dbReference type="HOGENOM" id="CLU_031649_1_0_1"/>
<feature type="transmembrane region" description="Helical" evidence="1">
    <location>
        <begin position="272"/>
        <end position="296"/>
    </location>
</feature>
<feature type="transmembrane region" description="Helical" evidence="1">
    <location>
        <begin position="347"/>
        <end position="368"/>
    </location>
</feature>
<evidence type="ECO:0000313" key="3">
    <source>
        <dbReference type="Proteomes" id="UP000008783"/>
    </source>
</evidence>
<reference key="1">
    <citation type="submission" date="2007-01" db="EMBL/GenBank/DDBJ databases">
        <title>The Genome Sequence of Puccinia graminis f. sp. tritici Strain CRL 75-36-700-3.</title>
        <authorList>
            <consortium name="The Broad Institute Genome Sequencing Platform"/>
            <person name="Birren B."/>
            <person name="Lander E."/>
            <person name="Galagan J."/>
            <person name="Nusbaum C."/>
            <person name="Devon K."/>
            <person name="Cuomo C."/>
            <person name="Jaffe D."/>
            <person name="Butler J."/>
            <person name="Alvarez P."/>
            <person name="Gnerre S."/>
            <person name="Grabherr M."/>
            <person name="Mauceli E."/>
            <person name="Brockman W."/>
            <person name="Young S."/>
            <person name="LaButti K."/>
            <person name="Sykes S."/>
            <person name="DeCaprio D."/>
            <person name="Crawford M."/>
            <person name="Koehrsen M."/>
            <person name="Engels R."/>
            <person name="Montgomery P."/>
            <person name="Pearson M."/>
            <person name="Howarth C."/>
            <person name="Larson L."/>
            <person name="White J."/>
            <person name="Zeng Q."/>
            <person name="Kodira C."/>
            <person name="Yandava C."/>
            <person name="Alvarado L."/>
            <person name="O'Leary S."/>
            <person name="Szabo L."/>
            <person name="Dean R."/>
            <person name="Schein J."/>
        </authorList>
    </citation>
    <scope>NUCLEOTIDE SEQUENCE</scope>
    <source>
        <strain>CRL 75-36-700-3</strain>
    </source>
</reference>
<name>E3JWC3_PUCGT</name>
<evidence type="ECO:0000256" key="1">
    <source>
        <dbReference type="SAM" id="Phobius"/>
    </source>
</evidence>
<feature type="transmembrane region" description="Helical" evidence="1">
    <location>
        <begin position="388"/>
        <end position="406"/>
    </location>
</feature>
<keyword evidence="1" id="KW-0472">Membrane</keyword>
<organism evidence="2 3">
    <name type="scientific">Puccinia graminis f. sp. tritici (strain CRL 75-36-700-3 / race SCCL)</name>
    <name type="common">Black stem rust fungus</name>
    <dbReference type="NCBI Taxonomy" id="418459"/>
    <lineage>
        <taxon>Eukaryota</taxon>
        <taxon>Fungi</taxon>
        <taxon>Dikarya</taxon>
        <taxon>Basidiomycota</taxon>
        <taxon>Pucciniomycotina</taxon>
        <taxon>Pucciniomycetes</taxon>
        <taxon>Pucciniales</taxon>
        <taxon>Pucciniaceae</taxon>
        <taxon>Puccinia</taxon>
    </lineage>
</organism>
<keyword evidence="1" id="KW-0812">Transmembrane</keyword>
<dbReference type="Proteomes" id="UP000008783">
    <property type="component" value="Unassembled WGS sequence"/>
</dbReference>
<sequence>MPADSAQEFLSFVLHLPPSLNPYEATAEKMRQLTEIHAPPLWARIIRRIITIQFIILCAQCFTVLWLRKKANQLKFFRFNKLGLIHIEVLNEIVLSMFIFSALCAFDLGTEELVELRLLDFSNKFVVRTSKFLVTGNVFCCLLIGYCHWYFTLVRMFLWISGIEAAMAFTSLRARARAGSSIRQSLFVRCAANGSLLAILTIPSAVILWLSVRAALNLRAIEIATKKIISGLLKAAPTYQPHTYQLMKLLEILKPAEGFAIHMQHLLYDTRVIVLMFLVFHLVVTTLHLPTSVLALRGIRNHISPARAPKKGAQEDPALGYQTSMMNRMNDGPAQERAALESVRKRLVIYSGLVYLDTVLYCPLLAYMYSYKGAEFLDNATWMVVEQIGTHAHTAIVGNIILAVLIQNTMYTTGNTVTGKASEHHIVVEQGACKVGFVCQPTKSEEFDLQVRSVI</sequence>
<reference evidence="3" key="2">
    <citation type="journal article" date="2011" name="Proc. Natl. Acad. Sci. U.S.A.">
        <title>Obligate biotrophy features unraveled by the genomic analysis of rust fungi.</title>
        <authorList>
            <person name="Duplessis S."/>
            <person name="Cuomo C.A."/>
            <person name="Lin Y.-C."/>
            <person name="Aerts A."/>
            <person name="Tisserant E."/>
            <person name="Veneault-Fourrey C."/>
            <person name="Joly D.L."/>
            <person name="Hacquard S."/>
            <person name="Amselem J."/>
            <person name="Cantarel B.L."/>
            <person name="Chiu R."/>
            <person name="Coutinho P.M."/>
            <person name="Feau N."/>
            <person name="Field M."/>
            <person name="Frey P."/>
            <person name="Gelhaye E."/>
            <person name="Goldberg J."/>
            <person name="Grabherr M.G."/>
            <person name="Kodira C.D."/>
            <person name="Kohler A."/>
            <person name="Kuees U."/>
            <person name="Lindquist E.A."/>
            <person name="Lucas S.M."/>
            <person name="Mago R."/>
            <person name="Mauceli E."/>
            <person name="Morin E."/>
            <person name="Murat C."/>
            <person name="Pangilinan J.L."/>
            <person name="Park R."/>
            <person name="Pearson M."/>
            <person name="Quesneville H."/>
            <person name="Rouhier N."/>
            <person name="Sakthikumar S."/>
            <person name="Salamov A.A."/>
            <person name="Schmutz J."/>
            <person name="Selles B."/>
            <person name="Shapiro H."/>
            <person name="Tanguay P."/>
            <person name="Tuskan G.A."/>
            <person name="Henrissat B."/>
            <person name="Van de Peer Y."/>
            <person name="Rouze P."/>
            <person name="Ellis J.G."/>
            <person name="Dodds P.N."/>
            <person name="Schein J.E."/>
            <person name="Zhong S."/>
            <person name="Hamelin R.C."/>
            <person name="Grigoriev I.V."/>
            <person name="Szabo L.J."/>
            <person name="Martin F."/>
        </authorList>
    </citation>
    <scope>NUCLEOTIDE SEQUENCE [LARGE SCALE GENOMIC DNA]</scope>
    <source>
        <strain evidence="3">CRL 75-36-700-3 / race SCCL</strain>
    </source>
</reference>
<feature type="transmembrane region" description="Helical" evidence="1">
    <location>
        <begin position="186"/>
        <end position="210"/>
    </location>
</feature>
<dbReference type="GeneID" id="10534241"/>
<dbReference type="InParanoid" id="E3JWC3"/>
<keyword evidence="3" id="KW-1185">Reference proteome</keyword>
<proteinExistence type="predicted"/>
<feature type="transmembrane region" description="Helical" evidence="1">
    <location>
        <begin position="132"/>
        <end position="151"/>
    </location>
</feature>
<dbReference type="AlphaFoldDB" id="E3JWC3"/>
<keyword evidence="1" id="KW-1133">Transmembrane helix</keyword>